<comment type="subcellular location">
    <subcellularLocation>
        <location evidence="2">Cell membrane</location>
        <location evidence="2">Sarcolemma</location>
        <topology evidence="2">Peripheral membrane protein</topology>
        <orientation evidence="2">Cytoplasmic side</orientation>
    </subcellularLocation>
    <subcellularLocation>
        <location evidence="1">Cytoplasm</location>
        <location evidence="1">Cytoskeleton</location>
    </subcellularLocation>
</comment>
<dbReference type="InParanoid" id="A0A0D2WNJ5"/>
<evidence type="ECO:0000256" key="2">
    <source>
        <dbReference type="ARBA" id="ARBA00004278"/>
    </source>
</evidence>
<feature type="domain" description="Calponin-homology (CH)" evidence="15">
    <location>
        <begin position="814"/>
        <end position="938"/>
    </location>
</feature>
<dbReference type="OrthoDB" id="10057795at2759"/>
<dbReference type="Gene3D" id="1.10.238.10">
    <property type="entry name" value="EF-hand"/>
    <property type="match status" value="2"/>
</dbReference>
<evidence type="ECO:0000313" key="18">
    <source>
        <dbReference type="EMBL" id="KJE92705.1"/>
    </source>
</evidence>
<evidence type="ECO:0000259" key="17">
    <source>
        <dbReference type="PROSITE" id="PS50222"/>
    </source>
</evidence>
<dbReference type="Gene3D" id="1.20.1410.10">
    <property type="entry name" value="I/LWEQ domain"/>
    <property type="match status" value="1"/>
</dbReference>
<dbReference type="Gene3D" id="2.20.70.10">
    <property type="match status" value="1"/>
</dbReference>
<dbReference type="CDD" id="cd02334">
    <property type="entry name" value="ZZ_dystrophin"/>
    <property type="match status" value="1"/>
</dbReference>
<dbReference type="InterPro" id="IPR035964">
    <property type="entry name" value="I/LWEQ_dom_sf"/>
</dbReference>
<dbReference type="InterPro" id="IPR050774">
    <property type="entry name" value="KCMF1/Dystrophin"/>
</dbReference>
<dbReference type="GO" id="GO:0005737">
    <property type="term" value="C:cytoplasm"/>
    <property type="evidence" value="ECO:0007669"/>
    <property type="project" value="UniProtKB-ARBA"/>
</dbReference>
<keyword evidence="10" id="KW-0009">Actin-binding</keyword>
<dbReference type="GO" id="GO:0005856">
    <property type="term" value="C:cytoskeleton"/>
    <property type="evidence" value="ECO:0007669"/>
    <property type="project" value="UniProtKB-SubCell"/>
</dbReference>
<name>A0A0D2WNJ5_CAPO3</name>
<reference evidence="19" key="1">
    <citation type="submission" date="2011-02" db="EMBL/GenBank/DDBJ databases">
        <title>The Genome Sequence of Capsaspora owczarzaki ATCC 30864.</title>
        <authorList>
            <person name="Russ C."/>
            <person name="Cuomo C."/>
            <person name="Burger G."/>
            <person name="Gray M.W."/>
            <person name="Holland P.W.H."/>
            <person name="King N."/>
            <person name="Lang F.B.F."/>
            <person name="Roger A.J."/>
            <person name="Ruiz-Trillo I."/>
            <person name="Young S.K."/>
            <person name="Zeng Q."/>
            <person name="Gargeya S."/>
            <person name="Alvarado L."/>
            <person name="Berlin A."/>
            <person name="Chapman S.B."/>
            <person name="Chen Z."/>
            <person name="Freedman E."/>
            <person name="Gellesch M."/>
            <person name="Goldberg J."/>
            <person name="Griggs A."/>
            <person name="Gujja S."/>
            <person name="Heilman E."/>
            <person name="Heiman D."/>
            <person name="Howarth C."/>
            <person name="Mehta T."/>
            <person name="Neiman D."/>
            <person name="Pearson M."/>
            <person name="Roberts A."/>
            <person name="Saif S."/>
            <person name="Shea T."/>
            <person name="Shenoy N."/>
            <person name="Sisk P."/>
            <person name="Stolte C."/>
            <person name="Sykes S."/>
            <person name="White J."/>
            <person name="Yandava C."/>
            <person name="Haas B."/>
            <person name="Nusbaum C."/>
            <person name="Birren B."/>
        </authorList>
    </citation>
    <scope>NUCLEOTIDE SEQUENCE</scope>
    <source>
        <strain evidence="19">ATCC 30864</strain>
    </source>
</reference>
<keyword evidence="5" id="KW-0479">Metal-binding</keyword>
<evidence type="ECO:0000256" key="5">
    <source>
        <dbReference type="ARBA" id="ARBA00022723"/>
    </source>
</evidence>
<dbReference type="STRING" id="595528.A0A0D2WNJ5"/>
<dbReference type="PROSITE" id="PS50020">
    <property type="entry name" value="WW_DOMAIN_2"/>
    <property type="match status" value="1"/>
</dbReference>
<feature type="region of interest" description="Disordered" evidence="13">
    <location>
        <begin position="766"/>
        <end position="799"/>
    </location>
</feature>
<dbReference type="Pfam" id="PF00569">
    <property type="entry name" value="ZZ"/>
    <property type="match status" value="1"/>
</dbReference>
<keyword evidence="4" id="KW-0963">Cytoplasm</keyword>
<feature type="compositionally biased region" description="Acidic residues" evidence="13">
    <location>
        <begin position="766"/>
        <end position="777"/>
    </location>
</feature>
<feature type="domain" description="EF-hand" evidence="17">
    <location>
        <begin position="164"/>
        <end position="199"/>
    </location>
</feature>
<dbReference type="PANTHER" id="PTHR12268:SF14">
    <property type="entry name" value="DYSTROPHIN-1"/>
    <property type="match status" value="1"/>
</dbReference>
<dbReference type="InterPro" id="IPR036020">
    <property type="entry name" value="WW_dom_sf"/>
</dbReference>
<gene>
    <name evidence="18" type="ORF">CAOG_003619</name>
</gene>
<dbReference type="SMART" id="SM00033">
    <property type="entry name" value="CH"/>
    <property type="match status" value="1"/>
</dbReference>
<dbReference type="CDD" id="cd00201">
    <property type="entry name" value="WW"/>
    <property type="match status" value="1"/>
</dbReference>
<evidence type="ECO:0000256" key="6">
    <source>
        <dbReference type="ARBA" id="ARBA00022771"/>
    </source>
</evidence>
<evidence type="ECO:0000256" key="12">
    <source>
        <dbReference type="PROSITE-ProRule" id="PRU00228"/>
    </source>
</evidence>
<dbReference type="Pfam" id="PF00397">
    <property type="entry name" value="WW"/>
    <property type="match status" value="1"/>
</dbReference>
<dbReference type="InterPro" id="IPR011992">
    <property type="entry name" value="EF-hand-dom_pair"/>
</dbReference>
<dbReference type="Proteomes" id="UP000008743">
    <property type="component" value="Unassembled WGS sequence"/>
</dbReference>
<keyword evidence="9" id="KW-0472">Membrane</keyword>
<dbReference type="InterPro" id="IPR043145">
    <property type="entry name" value="Znf_ZZ_sf"/>
</dbReference>
<evidence type="ECO:0000259" key="15">
    <source>
        <dbReference type="PROSITE" id="PS50021"/>
    </source>
</evidence>
<evidence type="ECO:0000256" key="11">
    <source>
        <dbReference type="ARBA" id="ARBA00023212"/>
    </source>
</evidence>
<keyword evidence="11" id="KW-0206">Cytoskeleton</keyword>
<dbReference type="Pfam" id="PF00307">
    <property type="entry name" value="CH"/>
    <property type="match status" value="1"/>
</dbReference>
<dbReference type="Gene3D" id="3.30.60.90">
    <property type="match status" value="1"/>
</dbReference>
<keyword evidence="7" id="KW-0862">Zinc</keyword>
<protein>
    <submittedName>
        <fullName evidence="18">Uncharacterized protein</fullName>
    </submittedName>
</protein>
<dbReference type="GO" id="GO:0008270">
    <property type="term" value="F:zinc ion binding"/>
    <property type="evidence" value="ECO:0007669"/>
    <property type="project" value="UniProtKB-KW"/>
</dbReference>
<dbReference type="eggNOG" id="KOG4286">
    <property type="taxonomic scope" value="Eukaryota"/>
</dbReference>
<dbReference type="InterPro" id="IPR002048">
    <property type="entry name" value="EF_hand_dom"/>
</dbReference>
<dbReference type="InterPro" id="IPR015153">
    <property type="entry name" value="EF-hand_dom_typ1"/>
</dbReference>
<dbReference type="PROSITE" id="PS50222">
    <property type="entry name" value="EF_HAND_2"/>
    <property type="match status" value="1"/>
</dbReference>
<keyword evidence="6 12" id="KW-0863">Zinc-finger</keyword>
<dbReference type="PANTHER" id="PTHR12268">
    <property type="entry name" value="E3 UBIQUITIN-PROTEIN LIGASE KCMF1"/>
    <property type="match status" value="1"/>
</dbReference>
<dbReference type="GO" id="GO:0016010">
    <property type="term" value="C:dystrophin-associated glycoprotein complex"/>
    <property type="evidence" value="ECO:0007669"/>
    <property type="project" value="UniProtKB-ARBA"/>
</dbReference>
<evidence type="ECO:0000256" key="4">
    <source>
        <dbReference type="ARBA" id="ARBA00022490"/>
    </source>
</evidence>
<feature type="domain" description="WW" evidence="14">
    <location>
        <begin position="15"/>
        <end position="48"/>
    </location>
</feature>
<evidence type="ECO:0000259" key="16">
    <source>
        <dbReference type="PROSITE" id="PS50135"/>
    </source>
</evidence>
<dbReference type="SMART" id="SM00456">
    <property type="entry name" value="WW"/>
    <property type="match status" value="1"/>
</dbReference>
<feature type="compositionally biased region" description="Polar residues" evidence="13">
    <location>
        <begin position="9"/>
        <end position="23"/>
    </location>
</feature>
<dbReference type="EMBL" id="KE346364">
    <property type="protein sequence ID" value="KJE92705.1"/>
    <property type="molecule type" value="Genomic_DNA"/>
</dbReference>
<evidence type="ECO:0000256" key="10">
    <source>
        <dbReference type="ARBA" id="ARBA00023203"/>
    </source>
</evidence>
<evidence type="ECO:0000256" key="1">
    <source>
        <dbReference type="ARBA" id="ARBA00004245"/>
    </source>
</evidence>
<keyword evidence="8" id="KW-0106">Calcium</keyword>
<evidence type="ECO:0000256" key="9">
    <source>
        <dbReference type="ARBA" id="ARBA00023136"/>
    </source>
</evidence>
<evidence type="ECO:0000256" key="3">
    <source>
        <dbReference type="ARBA" id="ARBA00022475"/>
    </source>
</evidence>
<sequence>MVNAAAVQASPSSSTPLPSGWEQSRTDEGLPYFVDHNNGTTEWTDPRIDFKFKHEEYKNIRFAAYRAVIKLRHVQMHTSLRKLSFRNLLDAIHNSMLAGRNDTFTSGEMLRCLTFAFELASISEPKECATHAVHWLLCVYDRLRTGAISAFDFKIGTSTLVSGQLADKFRYAFSLVDSDNDGMISQTQLAQYIVSLAKIVVDLAEMSADLDTSEEGINKTVTACFDAAHAQKDNKLPLKAFMHWMLADQSVIVFVPLLARFNYAESVVHNARCKVCGRNPIVGLRYRCLKCFGFDVCQTCFLSGREAQKHKVNHPLLEYCYPEKNALNVFGNRLKNVGKKWDWQLPAFSDAVLPRNTTQSGDYISQSSDIDLLIARERMQATELAALPKKGVDVTEGGDDSNMRAMTAAEDQETHVLIGRLANRLGALGAEGEVAPATVQAGPTIIHQHIIQQAPPGSGSPRYDIGVQATEFLDAGTQTDFLAEPRRVAFDADEMDGAVMYAAGAGGLQVKNAVTPISPNSSVKPLDSTAGAGNVYNDPNYAALAGQAAMARPAVVASVPHQESVSDSTVEEYLAQAGLVGAAGSTLTAGKSIKRKSTLNRQNPNGLIEPSELELLAEEELLAASADLEAVVKHLNAVDDYEEPGFGEQLLQAARAIAESTSMLVSQAASTRRTNVGWSEDVADKAKAMHTAAAQLAEQIKTDAEGGQVSEEQLIATAKAVEAASDALLQVVDNEDETKFTPMAKEAKSTLRKARVQFDELVDFAETEAQADDDDDGTTISVSGENNDEFGPLSGLRQKGGSFTQRLTLKRQSIQDKAVADRWLRIMFAIEEEAGMDVPGVTEDNVLNEMPRRLKDGVLACHLLRAFLPDEASLEPVEPAPGTSLPTIRIMENLEKFLEGCKTLGVPEKSMCNIYDIMEGRRPIKVVNCLETVIALGNQKKTKF</sequence>
<dbReference type="PhylomeDB" id="A0A0D2WNJ5"/>
<dbReference type="CDD" id="cd00014">
    <property type="entry name" value="CH_SF"/>
    <property type="match status" value="1"/>
</dbReference>
<dbReference type="InterPro" id="IPR015154">
    <property type="entry name" value="EF-hand_dom_typ2"/>
</dbReference>
<dbReference type="GO" id="GO:0005509">
    <property type="term" value="F:calcium ion binding"/>
    <property type="evidence" value="ECO:0007669"/>
    <property type="project" value="InterPro"/>
</dbReference>
<proteinExistence type="predicted"/>
<evidence type="ECO:0000313" key="19">
    <source>
        <dbReference type="Proteomes" id="UP000008743"/>
    </source>
</evidence>
<dbReference type="Pfam" id="PF09068">
    <property type="entry name" value="EF-hand_2"/>
    <property type="match status" value="1"/>
</dbReference>
<organism evidence="18 19">
    <name type="scientific">Capsaspora owczarzaki (strain ATCC 30864)</name>
    <dbReference type="NCBI Taxonomy" id="595528"/>
    <lineage>
        <taxon>Eukaryota</taxon>
        <taxon>Filasterea</taxon>
        <taxon>Capsaspora</taxon>
    </lineage>
</organism>
<dbReference type="Pfam" id="PF09069">
    <property type="entry name" value="EF-hand_3"/>
    <property type="match status" value="1"/>
</dbReference>
<dbReference type="InterPro" id="IPR001202">
    <property type="entry name" value="WW_dom"/>
</dbReference>
<dbReference type="SMART" id="SM00291">
    <property type="entry name" value="ZnF_ZZ"/>
    <property type="match status" value="1"/>
</dbReference>
<accession>A0A0D2WNJ5</accession>
<evidence type="ECO:0000259" key="14">
    <source>
        <dbReference type="PROSITE" id="PS50020"/>
    </source>
</evidence>
<evidence type="ECO:0000256" key="7">
    <source>
        <dbReference type="ARBA" id="ARBA00022833"/>
    </source>
</evidence>
<keyword evidence="19" id="KW-1185">Reference proteome</keyword>
<dbReference type="SUPFAM" id="SSF47576">
    <property type="entry name" value="Calponin-homology domain, CH-domain"/>
    <property type="match status" value="1"/>
</dbReference>
<keyword evidence="3" id="KW-1003">Cell membrane</keyword>
<dbReference type="SUPFAM" id="SSF57850">
    <property type="entry name" value="RING/U-box"/>
    <property type="match status" value="1"/>
</dbReference>
<dbReference type="PROSITE" id="PS01357">
    <property type="entry name" value="ZF_ZZ_1"/>
    <property type="match status" value="1"/>
</dbReference>
<dbReference type="PROSITE" id="PS50135">
    <property type="entry name" value="ZF_ZZ_2"/>
    <property type="match status" value="1"/>
</dbReference>
<dbReference type="SUPFAM" id="SSF51045">
    <property type="entry name" value="WW domain"/>
    <property type="match status" value="1"/>
</dbReference>
<evidence type="ECO:0000256" key="13">
    <source>
        <dbReference type="SAM" id="MobiDB-lite"/>
    </source>
</evidence>
<feature type="region of interest" description="Disordered" evidence="13">
    <location>
        <begin position="1"/>
        <end position="24"/>
    </location>
</feature>
<dbReference type="SUPFAM" id="SSF47473">
    <property type="entry name" value="EF-hand"/>
    <property type="match status" value="1"/>
</dbReference>
<dbReference type="InterPro" id="IPR036872">
    <property type="entry name" value="CH_dom_sf"/>
</dbReference>
<dbReference type="SUPFAM" id="SSF109885">
    <property type="entry name" value="I/LWEQ domain"/>
    <property type="match status" value="1"/>
</dbReference>
<dbReference type="GO" id="GO:0003779">
    <property type="term" value="F:actin binding"/>
    <property type="evidence" value="ECO:0007669"/>
    <property type="project" value="UniProtKB-KW"/>
</dbReference>
<feature type="domain" description="ZZ-type" evidence="16">
    <location>
        <begin position="268"/>
        <end position="324"/>
    </location>
</feature>
<dbReference type="InterPro" id="IPR001715">
    <property type="entry name" value="CH_dom"/>
</dbReference>
<dbReference type="PROSITE" id="PS50021">
    <property type="entry name" value="CH"/>
    <property type="match status" value="1"/>
</dbReference>
<dbReference type="AlphaFoldDB" id="A0A0D2WNJ5"/>
<dbReference type="InterPro" id="IPR000433">
    <property type="entry name" value="Znf_ZZ"/>
</dbReference>
<dbReference type="Gene3D" id="1.10.418.10">
    <property type="entry name" value="Calponin-like domain"/>
    <property type="match status" value="1"/>
</dbReference>
<evidence type="ECO:0000256" key="8">
    <source>
        <dbReference type="ARBA" id="ARBA00022837"/>
    </source>
</evidence>